<name>A0A3D8JNE7_9BURK</name>
<feature type="domain" description="DUF2345" evidence="1">
    <location>
        <begin position="1"/>
        <end position="83"/>
    </location>
</feature>
<dbReference type="EMBL" id="QRGA01000036">
    <property type="protein sequence ID" value="RDU94547.1"/>
    <property type="molecule type" value="Genomic_DNA"/>
</dbReference>
<dbReference type="RefSeq" id="WP_147298042.1">
    <property type="nucleotide sequence ID" value="NZ_QRGA01000036.1"/>
</dbReference>
<dbReference type="OrthoDB" id="8590234at2"/>
<reference evidence="2 3" key="1">
    <citation type="submission" date="2018-08" db="EMBL/GenBank/DDBJ databases">
        <title>Paraburkholderia sp. DHOM06 isolated from forest soil.</title>
        <authorList>
            <person name="Gao Z.-H."/>
            <person name="Qiu L.-H."/>
        </authorList>
    </citation>
    <scope>NUCLEOTIDE SEQUENCE [LARGE SCALE GENOMIC DNA]</scope>
    <source>
        <strain evidence="2 3">DHOM06</strain>
    </source>
</reference>
<evidence type="ECO:0000259" key="1">
    <source>
        <dbReference type="Pfam" id="PF10106"/>
    </source>
</evidence>
<sequence length="175" mass="18920">AGMKLFAAKGKVEIQAQSDNIELTAQKKVKILSTTDSIEIAAEQGILLTAGGAYIRIKGGNIEIHAPSNIDIKGAQHSFAGPAQQPYPMPTLPVAATPQMFSQRFDAKPLLGRQFNLPYSQVPYTVRDESGKVVGAGTLDENGFTDRVFTATQSKLKVYIGDDPWRVFVDSKHSA</sequence>
<evidence type="ECO:0000313" key="2">
    <source>
        <dbReference type="EMBL" id="RDU94547.1"/>
    </source>
</evidence>
<feature type="non-terminal residue" evidence="2">
    <location>
        <position position="1"/>
    </location>
</feature>
<dbReference type="InterPro" id="IPR018769">
    <property type="entry name" value="VgrG2_DUF2345"/>
</dbReference>
<proteinExistence type="predicted"/>
<dbReference type="AlphaFoldDB" id="A0A3D8JNE7"/>
<dbReference type="Proteomes" id="UP000256838">
    <property type="component" value="Unassembled WGS sequence"/>
</dbReference>
<comment type="caution">
    <text evidence="2">The sequence shown here is derived from an EMBL/GenBank/DDBJ whole genome shotgun (WGS) entry which is preliminary data.</text>
</comment>
<accession>A0A3D8JNE7</accession>
<gene>
    <name evidence="2" type="ORF">DWV00_33435</name>
</gene>
<organism evidence="2 3">
    <name type="scientific">Trinickia dinghuensis</name>
    <dbReference type="NCBI Taxonomy" id="2291023"/>
    <lineage>
        <taxon>Bacteria</taxon>
        <taxon>Pseudomonadati</taxon>
        <taxon>Pseudomonadota</taxon>
        <taxon>Betaproteobacteria</taxon>
        <taxon>Burkholderiales</taxon>
        <taxon>Burkholderiaceae</taxon>
        <taxon>Trinickia</taxon>
    </lineage>
</organism>
<keyword evidence="3" id="KW-1185">Reference proteome</keyword>
<dbReference type="Pfam" id="PF10106">
    <property type="entry name" value="DUF2345"/>
    <property type="match status" value="1"/>
</dbReference>
<evidence type="ECO:0000313" key="3">
    <source>
        <dbReference type="Proteomes" id="UP000256838"/>
    </source>
</evidence>
<protein>
    <submittedName>
        <fullName evidence="2">DUF2345 domain-containing protein</fullName>
    </submittedName>
</protein>